<comment type="similarity">
    <text evidence="6">Belongs to the peptidase M48 family.</text>
</comment>
<dbReference type="InterPro" id="IPR051156">
    <property type="entry name" value="Mito/Outer_Membr_Metalloprot"/>
</dbReference>
<evidence type="ECO:0000259" key="8">
    <source>
        <dbReference type="Pfam" id="PF01435"/>
    </source>
</evidence>
<evidence type="ECO:0000256" key="5">
    <source>
        <dbReference type="ARBA" id="ARBA00023049"/>
    </source>
</evidence>
<evidence type="ECO:0000256" key="3">
    <source>
        <dbReference type="ARBA" id="ARBA00022801"/>
    </source>
</evidence>
<dbReference type="CDD" id="cd07333">
    <property type="entry name" value="M48C_bepA_like"/>
    <property type="match status" value="1"/>
</dbReference>
<dbReference type="InterPro" id="IPR001915">
    <property type="entry name" value="Peptidase_M48"/>
</dbReference>
<dbReference type="GO" id="GO:0004222">
    <property type="term" value="F:metalloendopeptidase activity"/>
    <property type="evidence" value="ECO:0007669"/>
    <property type="project" value="InterPro"/>
</dbReference>
<dbReference type="AlphaFoldDB" id="A0A831ZMR4"/>
<name>A0A831ZMR4_9BACT</name>
<dbReference type="InterPro" id="IPR011990">
    <property type="entry name" value="TPR-like_helical_dom_sf"/>
</dbReference>
<reference evidence="9" key="1">
    <citation type="journal article" date="2020" name="mSystems">
        <title>Genome- and Community-Level Interaction Insights into Carbon Utilization and Element Cycling Functions of Hydrothermarchaeota in Hydrothermal Sediment.</title>
        <authorList>
            <person name="Zhou Z."/>
            <person name="Liu Y."/>
            <person name="Xu W."/>
            <person name="Pan J."/>
            <person name="Luo Z.H."/>
            <person name="Li M."/>
        </authorList>
    </citation>
    <scope>NUCLEOTIDE SEQUENCE [LARGE SCALE GENOMIC DNA]</scope>
    <source>
        <strain evidence="9">SpSt-456</strain>
    </source>
</reference>
<dbReference type="EMBL" id="DSTK01000039">
    <property type="protein sequence ID" value="HFK98356.1"/>
    <property type="molecule type" value="Genomic_DNA"/>
</dbReference>
<dbReference type="PANTHER" id="PTHR22726:SF1">
    <property type="entry name" value="METALLOENDOPEPTIDASE OMA1, MITOCHONDRIAL"/>
    <property type="match status" value="1"/>
</dbReference>
<dbReference type="GO" id="GO:0051603">
    <property type="term" value="P:proteolysis involved in protein catabolic process"/>
    <property type="evidence" value="ECO:0007669"/>
    <property type="project" value="TreeGrafter"/>
</dbReference>
<comment type="cofactor">
    <cofactor evidence="6">
        <name>Zn(2+)</name>
        <dbReference type="ChEBI" id="CHEBI:29105"/>
    </cofactor>
    <text evidence="6">Binds 1 zinc ion per subunit.</text>
</comment>
<sequence length="438" mass="48591">MKSAAASNTIVKKIFLCTLAVFVAGCAVNPVTHESQLSLMSPQQEVATGQELYPLYTQMSFGLFQDPVLQDYVQTVGKRLAAVSHRPNMPYEFNVVNGSEMNAYALPGGKISITRGMVTKLQNEAQLAAVLAHEIGHVSAMHHATFYTRQVVAGLLTGIGSSVLQAAGVAGADLISQAGLLAANLTLMKYSRDQERQADELGMEYMVRAQYNPAGYVQTMALLQEEGKREPSLLESFFSSHPLTTERIVASNQRLEKYGPELRTPEALRQGPFAERTVYLRQVAPAYEKADKAKEALSQRDVSRAVQLLRQATAEAPKEALIWVYRAVAEKTAENGSEAVAAAHRAVELYPDMYHARYVAGVVLFHERRHQESLEQLGAANKIIKDQPQVIFMMGRNWEAMGQRDRAARAYYAVLQKVKKGPMAQYCYQRLVSWGYLR</sequence>
<dbReference type="Pfam" id="PF13432">
    <property type="entry name" value="TPR_16"/>
    <property type="match status" value="2"/>
</dbReference>
<feature type="signal peptide" evidence="7">
    <location>
        <begin position="1"/>
        <end position="23"/>
    </location>
</feature>
<evidence type="ECO:0000313" key="9">
    <source>
        <dbReference type="EMBL" id="HFK98356.1"/>
    </source>
</evidence>
<keyword evidence="7" id="KW-0732">Signal</keyword>
<comment type="caution">
    <text evidence="9">The sequence shown here is derived from an EMBL/GenBank/DDBJ whole genome shotgun (WGS) entry which is preliminary data.</text>
</comment>
<feature type="domain" description="Peptidase M48" evidence="8">
    <location>
        <begin position="70"/>
        <end position="250"/>
    </location>
</feature>
<dbReference type="GO" id="GO:0016020">
    <property type="term" value="C:membrane"/>
    <property type="evidence" value="ECO:0007669"/>
    <property type="project" value="TreeGrafter"/>
</dbReference>
<evidence type="ECO:0000256" key="4">
    <source>
        <dbReference type="ARBA" id="ARBA00022833"/>
    </source>
</evidence>
<dbReference type="Gene3D" id="3.30.2010.10">
    <property type="entry name" value="Metalloproteases ('zincins'), catalytic domain"/>
    <property type="match status" value="1"/>
</dbReference>
<gene>
    <name evidence="9" type="ORF">ENS06_13675</name>
</gene>
<keyword evidence="5 6" id="KW-0482">Metalloprotease</keyword>
<dbReference type="PANTHER" id="PTHR22726">
    <property type="entry name" value="METALLOENDOPEPTIDASE OMA1"/>
    <property type="match status" value="1"/>
</dbReference>
<evidence type="ECO:0000256" key="7">
    <source>
        <dbReference type="SAM" id="SignalP"/>
    </source>
</evidence>
<dbReference type="PROSITE" id="PS51257">
    <property type="entry name" value="PROKAR_LIPOPROTEIN"/>
    <property type="match status" value="1"/>
</dbReference>
<evidence type="ECO:0000256" key="1">
    <source>
        <dbReference type="ARBA" id="ARBA00022670"/>
    </source>
</evidence>
<keyword evidence="4 6" id="KW-0862">Zinc</keyword>
<keyword evidence="1 6" id="KW-0645">Protease</keyword>
<keyword evidence="3 6" id="KW-0378">Hydrolase</keyword>
<accession>A0A831ZMR4</accession>
<protein>
    <submittedName>
        <fullName evidence="9">Tetratricopeptide repeat protein</fullName>
    </submittedName>
</protein>
<feature type="chain" id="PRO_5032770545" evidence="7">
    <location>
        <begin position="24"/>
        <end position="438"/>
    </location>
</feature>
<dbReference type="GO" id="GO:0046872">
    <property type="term" value="F:metal ion binding"/>
    <property type="evidence" value="ECO:0007669"/>
    <property type="project" value="UniProtKB-KW"/>
</dbReference>
<proteinExistence type="inferred from homology"/>
<dbReference type="Gene3D" id="1.25.40.10">
    <property type="entry name" value="Tetratricopeptide repeat domain"/>
    <property type="match status" value="1"/>
</dbReference>
<dbReference type="Pfam" id="PF01435">
    <property type="entry name" value="Peptidase_M48"/>
    <property type="match status" value="1"/>
</dbReference>
<organism evidence="9">
    <name type="scientific">Desulfacinum infernum</name>
    <dbReference type="NCBI Taxonomy" id="35837"/>
    <lineage>
        <taxon>Bacteria</taxon>
        <taxon>Pseudomonadati</taxon>
        <taxon>Thermodesulfobacteriota</taxon>
        <taxon>Syntrophobacteria</taxon>
        <taxon>Syntrophobacterales</taxon>
        <taxon>Syntrophobacteraceae</taxon>
        <taxon>Desulfacinum</taxon>
    </lineage>
</organism>
<dbReference type="SUPFAM" id="SSF48452">
    <property type="entry name" value="TPR-like"/>
    <property type="match status" value="1"/>
</dbReference>
<evidence type="ECO:0000256" key="6">
    <source>
        <dbReference type="RuleBase" id="RU003983"/>
    </source>
</evidence>
<evidence type="ECO:0000256" key="2">
    <source>
        <dbReference type="ARBA" id="ARBA00022723"/>
    </source>
</evidence>
<keyword evidence="2" id="KW-0479">Metal-binding</keyword>